<dbReference type="Gene3D" id="3.40.50.300">
    <property type="entry name" value="P-loop containing nucleotide triphosphate hydrolases"/>
    <property type="match status" value="1"/>
</dbReference>
<dbReference type="InterPro" id="IPR027417">
    <property type="entry name" value="P-loop_NTPase"/>
</dbReference>
<evidence type="ECO:0000313" key="3">
    <source>
        <dbReference type="Proteomes" id="UP000283509"/>
    </source>
</evidence>
<accession>A0A423S9P2</accession>
<dbReference type="PANTHER" id="PTHR46312:SF2">
    <property type="entry name" value="NUCLEOTIDE-BINDING OLIGOMERIZATION DOMAIN-CONTAINING PROTEIN 2-LIKE"/>
    <property type="match status" value="1"/>
</dbReference>
<evidence type="ECO:0000259" key="1">
    <source>
        <dbReference type="PROSITE" id="PS50837"/>
    </source>
</evidence>
<comment type="caution">
    <text evidence="2">The sequence shown here is derived from an EMBL/GenBank/DDBJ whole genome shotgun (WGS) entry which is preliminary data.</text>
</comment>
<dbReference type="PANTHER" id="PTHR46312">
    <property type="entry name" value="NACHT DOMAIN-CONTAINING PROTEIN"/>
    <property type="match status" value="1"/>
</dbReference>
<name>A0A423S9P2_PENVA</name>
<reference evidence="2 3" key="1">
    <citation type="submission" date="2018-04" db="EMBL/GenBank/DDBJ databases">
        <authorList>
            <person name="Zhang X."/>
            <person name="Yuan J."/>
            <person name="Li F."/>
            <person name="Xiang J."/>
        </authorList>
    </citation>
    <scope>NUCLEOTIDE SEQUENCE [LARGE SCALE GENOMIC DNA]</scope>
    <source>
        <tissue evidence="2">Muscle</tissue>
    </source>
</reference>
<evidence type="ECO:0000313" key="2">
    <source>
        <dbReference type="EMBL" id="ROT60940.1"/>
    </source>
</evidence>
<sequence>MAALPAQPLPVQASGSRPPTLPLTRDVVNNFRFQVAVMLKGQRVLVEAFRWNYQGGSSVKDFLLQKFGTNKRMKEIFNKDQRDVLDSGKPCEEYDISLLNILFQHACGTAGTATDGAGQSLGKLVHELKQERNDISHVNKILPMTDQDLLAKLVRLETLLCNIARLAGSHSGTRSDIIDDLISEIQDDFKELMTKVREPLSTSDYNMLPQLQQEIKLFQNVLQNKVEQDSRLELESVYSQMWDVALVQWLYPDQAIRPSLNFTNLVIKEDTSSSMPSQQHQPRIISHTDILEVRRRDGGLPDVLVISADGGMGKTTLLKYMMEKWVTDPLPFKGLREVSALLYLQLRGSTVGSWQELLENLLGKTLIDSGLMVSDFVKMFLKMKTVVLLDGFDEGNKESKKLIKELVNLAGNLRIVITTRPETVDPLTQIVRAKKKGMNLEVKGIRREDRPFFVQNTLNCIVQAPGAVNDLKVKILEKLDSLQLGNYDLDVPLTLVLLIILEVEMPEQSSANSGLITDVFSELTKLMIGKCAERLTLKDVDDAVDKIVEYHDFLEELAFKGLTRNEHDLLPASVAALKTKCKDLELPDKELFSGFFSSKRTRRGLQTVLIWSYPHNRFQEHWAGSYVMKRLLHTPRLPDLSWLLDLETMTGLMEANITQKELEQNPVLKIILEGYESNVAKISTHPNIQNVLCCVTGLLADPYLDTIDAEARLGLLENLIPALLRLVNFGLTFKNFFSDFSAPKCNYFDAVYRHMVESRWQKSVVDACARVLRKHETWSTSGDGFHGLLLVLEHVTPERLSINMEMFHMPPQLLPALEMFAKKEMKIDLYLVQHFISGSGSSDVYLKTLMQSESSCNLREFYGKLSVDGIQLLPSSLKVLLVRTDWDGLRSLLSTLPQLQNLRVFQIAMEDGGARPSPESLDRLSFSGEELSIRSPCPLPKDDVGWWFQVAQRLLPQGKEYAVFIVYPETREACVVSRADLFSLLLVLRIIPEFHHKGALAELFYVTPASPLSEGDLDDLKRLAAFLGVSAIFE</sequence>
<organism evidence="2 3">
    <name type="scientific">Penaeus vannamei</name>
    <name type="common">Whiteleg shrimp</name>
    <name type="synonym">Litopenaeus vannamei</name>
    <dbReference type="NCBI Taxonomy" id="6689"/>
    <lineage>
        <taxon>Eukaryota</taxon>
        <taxon>Metazoa</taxon>
        <taxon>Ecdysozoa</taxon>
        <taxon>Arthropoda</taxon>
        <taxon>Crustacea</taxon>
        <taxon>Multicrustacea</taxon>
        <taxon>Malacostraca</taxon>
        <taxon>Eumalacostraca</taxon>
        <taxon>Eucarida</taxon>
        <taxon>Decapoda</taxon>
        <taxon>Dendrobranchiata</taxon>
        <taxon>Penaeoidea</taxon>
        <taxon>Penaeidae</taxon>
        <taxon>Penaeus</taxon>
    </lineage>
</organism>
<gene>
    <name evidence="2" type="ORF">C7M84_021384</name>
</gene>
<dbReference type="OrthoDB" id="6346463at2759"/>
<feature type="domain" description="NACHT" evidence="1">
    <location>
        <begin position="302"/>
        <end position="421"/>
    </location>
</feature>
<dbReference type="PROSITE" id="PS50837">
    <property type="entry name" value="NACHT"/>
    <property type="match status" value="1"/>
</dbReference>
<dbReference type="EMBL" id="QCYY01004481">
    <property type="protein sequence ID" value="ROT60940.1"/>
    <property type="molecule type" value="Genomic_DNA"/>
</dbReference>
<dbReference type="Pfam" id="PF05729">
    <property type="entry name" value="NACHT"/>
    <property type="match status" value="1"/>
</dbReference>
<dbReference type="AlphaFoldDB" id="A0A423S9P2"/>
<proteinExistence type="predicted"/>
<reference evidence="2 3" key="2">
    <citation type="submission" date="2019-01" db="EMBL/GenBank/DDBJ databases">
        <title>The decoding of complex shrimp genome reveals the adaptation for benthos swimmer, frequently molting mechanism and breeding impact on genome.</title>
        <authorList>
            <person name="Sun Y."/>
            <person name="Gao Y."/>
            <person name="Yu Y."/>
        </authorList>
    </citation>
    <scope>NUCLEOTIDE SEQUENCE [LARGE SCALE GENOMIC DNA]</scope>
    <source>
        <tissue evidence="2">Muscle</tissue>
    </source>
</reference>
<keyword evidence="3" id="KW-1185">Reference proteome</keyword>
<protein>
    <recommendedName>
        <fullName evidence="1">NACHT domain-containing protein</fullName>
    </recommendedName>
</protein>
<dbReference type="Proteomes" id="UP000283509">
    <property type="component" value="Unassembled WGS sequence"/>
</dbReference>
<dbReference type="SUPFAM" id="SSF52540">
    <property type="entry name" value="P-loop containing nucleoside triphosphate hydrolases"/>
    <property type="match status" value="1"/>
</dbReference>
<dbReference type="InterPro" id="IPR007111">
    <property type="entry name" value="NACHT_NTPase"/>
</dbReference>